<sequence length="330" mass="38062">MIKRFSIVLCLAILSFSCSKEDNAIIDKPIPEDPNPPITDNNLYDSNNYIPVTKEEIAYYRDIDLNLRGLKLKESLNKLVTKTHRHLKYTPDVWNASKITDEDPDNPNNVLLIYGWPHGESNKDVHSRSLDKERRNTSGTSNPNLRDKLWEREHVYAKSLANPKLVTDKYPGYTEIGLIAGTDVHNLRPINGEWNNTRGNLKFVDGKGNSGKRGNYWFPGEEWKGDVARMMMYMFVRYEQQCHPGAIGEGSILFFNKGERDGMIDLFLKWNEEDPVSEIEIKRNDYHGNPNNQYSQGNRNPFIDNPYLANLIWGNDNGKLKLSENKWAKK</sequence>
<evidence type="ECO:0000256" key="4">
    <source>
        <dbReference type="SAM" id="MobiDB-lite"/>
    </source>
</evidence>
<reference evidence="6 7" key="1">
    <citation type="journal article" date="2016" name="J. Zhejiang Univ. Sci. B">
        <title>Antibiotic resistance mechanisms of Myroides sp.</title>
        <authorList>
            <person name="Hu S."/>
            <person name="Yuan S."/>
            <person name="Qu H."/>
            <person name="Jiang T."/>
            <person name="Zhou Y."/>
            <person name="Wang M."/>
            <person name="Ming D."/>
        </authorList>
    </citation>
    <scope>NUCLEOTIDE SEQUENCE [LARGE SCALE GENOMIC DNA]</scope>
    <source>
        <strain evidence="6 7">PR63039</strain>
    </source>
</reference>
<dbReference type="Proteomes" id="UP000069030">
    <property type="component" value="Chromosome"/>
</dbReference>
<dbReference type="AlphaFoldDB" id="A0AAI8C658"/>
<dbReference type="InterPro" id="IPR007346">
    <property type="entry name" value="Endonuclease-I"/>
</dbReference>
<evidence type="ECO:0008006" key="8">
    <source>
        <dbReference type="Google" id="ProtNLM"/>
    </source>
</evidence>
<gene>
    <name evidence="6" type="ORF">AS202_11045</name>
</gene>
<accession>A0AAI8C658</accession>
<dbReference type="SUPFAM" id="SSF54060">
    <property type="entry name" value="His-Me finger endonucleases"/>
    <property type="match status" value="1"/>
</dbReference>
<keyword evidence="2" id="KW-0540">Nuclease</keyword>
<feature type="region of interest" description="Disordered" evidence="4">
    <location>
        <begin position="122"/>
        <end position="145"/>
    </location>
</feature>
<evidence type="ECO:0000313" key="6">
    <source>
        <dbReference type="EMBL" id="ALU26650.1"/>
    </source>
</evidence>
<dbReference type="PROSITE" id="PS51257">
    <property type="entry name" value="PROKAR_LIPOPROTEIN"/>
    <property type="match status" value="1"/>
</dbReference>
<evidence type="ECO:0000313" key="7">
    <source>
        <dbReference type="Proteomes" id="UP000069030"/>
    </source>
</evidence>
<dbReference type="EMBL" id="CP013690">
    <property type="protein sequence ID" value="ALU26650.1"/>
    <property type="molecule type" value="Genomic_DNA"/>
</dbReference>
<dbReference type="PANTHER" id="PTHR33607:SF2">
    <property type="entry name" value="ENDONUCLEASE-1"/>
    <property type="match status" value="1"/>
</dbReference>
<name>A0AAI8C658_9FLAO</name>
<evidence type="ECO:0000256" key="2">
    <source>
        <dbReference type="ARBA" id="ARBA00022722"/>
    </source>
</evidence>
<dbReference type="Pfam" id="PF04231">
    <property type="entry name" value="Endonuclease_1"/>
    <property type="match status" value="1"/>
</dbReference>
<organism evidence="6 7">
    <name type="scientific">Myroides odoratimimus</name>
    <dbReference type="NCBI Taxonomy" id="76832"/>
    <lineage>
        <taxon>Bacteria</taxon>
        <taxon>Pseudomonadati</taxon>
        <taxon>Bacteroidota</taxon>
        <taxon>Flavobacteriia</taxon>
        <taxon>Flavobacteriales</taxon>
        <taxon>Flavobacteriaceae</taxon>
        <taxon>Myroides</taxon>
    </lineage>
</organism>
<keyword evidence="3" id="KW-0378">Hydrolase</keyword>
<dbReference type="GO" id="GO:0004518">
    <property type="term" value="F:nuclease activity"/>
    <property type="evidence" value="ECO:0007669"/>
    <property type="project" value="UniProtKB-KW"/>
</dbReference>
<feature type="signal peptide" evidence="5">
    <location>
        <begin position="1"/>
        <end position="20"/>
    </location>
</feature>
<dbReference type="RefSeq" id="WP_006260778.1">
    <property type="nucleotide sequence ID" value="NZ_CP013690.1"/>
</dbReference>
<dbReference type="PANTHER" id="PTHR33607">
    <property type="entry name" value="ENDONUCLEASE-1"/>
    <property type="match status" value="1"/>
</dbReference>
<feature type="chain" id="PRO_5042544611" description="Endonuclease" evidence="5">
    <location>
        <begin position="21"/>
        <end position="330"/>
    </location>
</feature>
<proteinExistence type="inferred from homology"/>
<keyword evidence="5" id="KW-0732">Signal</keyword>
<dbReference type="KEGG" id="mod:AS202_11045"/>
<evidence type="ECO:0000256" key="1">
    <source>
        <dbReference type="ARBA" id="ARBA00006429"/>
    </source>
</evidence>
<dbReference type="InterPro" id="IPR044925">
    <property type="entry name" value="His-Me_finger_sf"/>
</dbReference>
<evidence type="ECO:0000256" key="5">
    <source>
        <dbReference type="SAM" id="SignalP"/>
    </source>
</evidence>
<evidence type="ECO:0000256" key="3">
    <source>
        <dbReference type="ARBA" id="ARBA00022801"/>
    </source>
</evidence>
<feature type="compositionally biased region" description="Basic and acidic residues" evidence="4">
    <location>
        <begin position="122"/>
        <end position="136"/>
    </location>
</feature>
<comment type="similarity">
    <text evidence="1">Belongs to the EndA/NucM nuclease family.</text>
</comment>
<protein>
    <recommendedName>
        <fullName evidence="8">Endonuclease</fullName>
    </recommendedName>
</protein>
<dbReference type="GO" id="GO:0016787">
    <property type="term" value="F:hydrolase activity"/>
    <property type="evidence" value="ECO:0007669"/>
    <property type="project" value="UniProtKB-KW"/>
</dbReference>